<dbReference type="PANTHER" id="PTHR46211:SF1">
    <property type="entry name" value="GLYCEROPHOSPHODIESTER PHOSPHODIESTERASE, CYTOPLASMIC"/>
    <property type="match status" value="1"/>
</dbReference>
<dbReference type="InterPro" id="IPR030395">
    <property type="entry name" value="GP_PDE_dom"/>
</dbReference>
<dbReference type="EMBL" id="CP046455">
    <property type="protein sequence ID" value="QGU08592.1"/>
    <property type="molecule type" value="Genomic_DNA"/>
</dbReference>
<gene>
    <name evidence="2" type="primary">ugpQ</name>
    <name evidence="2" type="ORF">COCCU_13480</name>
</gene>
<dbReference type="KEGG" id="cok:COCCU_13480"/>
<dbReference type="PROSITE" id="PS51704">
    <property type="entry name" value="GP_PDE"/>
    <property type="match status" value="1"/>
</dbReference>
<dbReference type="SUPFAM" id="SSF51695">
    <property type="entry name" value="PLC-like phosphodiesterases"/>
    <property type="match status" value="1"/>
</dbReference>
<evidence type="ECO:0000259" key="1">
    <source>
        <dbReference type="PROSITE" id="PS51704"/>
    </source>
</evidence>
<dbReference type="CDD" id="cd08556">
    <property type="entry name" value="GDPD"/>
    <property type="match status" value="1"/>
</dbReference>
<dbReference type="AlphaFoldDB" id="A0A6B8VSL7"/>
<dbReference type="Proteomes" id="UP000424462">
    <property type="component" value="Chromosome"/>
</dbReference>
<keyword evidence="2" id="KW-0378">Hydrolase</keyword>
<dbReference type="InterPro" id="IPR017946">
    <property type="entry name" value="PLC-like_Pdiesterase_TIM-brl"/>
</dbReference>
<accession>A0A6B8VSL7</accession>
<dbReference type="GO" id="GO:0006629">
    <property type="term" value="P:lipid metabolic process"/>
    <property type="evidence" value="ECO:0007669"/>
    <property type="project" value="InterPro"/>
</dbReference>
<keyword evidence="3" id="KW-1185">Reference proteome</keyword>
<reference evidence="2 3" key="1">
    <citation type="submission" date="2019-11" db="EMBL/GenBank/DDBJ databases">
        <title>Complete genome sequence of Corynebacterium kalinowskii 1959, a novel Corynebacterium species isolated from soil of a small paddock in Vilsendorf, Germany.</title>
        <authorList>
            <person name="Schaffert L."/>
            <person name="Ruwe M."/>
            <person name="Milse J."/>
            <person name="Hanuschka K."/>
            <person name="Ortseifen V."/>
            <person name="Droste J."/>
            <person name="Brandt D."/>
            <person name="Schlueter L."/>
            <person name="Kutter Y."/>
            <person name="Vinke S."/>
            <person name="Viehoefer P."/>
            <person name="Jacob L."/>
            <person name="Luebke N.-C."/>
            <person name="Schulte-Berndt E."/>
            <person name="Hain C."/>
            <person name="Linder M."/>
            <person name="Schmidt P."/>
            <person name="Wollenschlaeger L."/>
            <person name="Luttermann T."/>
            <person name="Thieme E."/>
            <person name="Hassa J."/>
            <person name="Haak M."/>
            <person name="Wittchen M."/>
            <person name="Mentz A."/>
            <person name="Persicke M."/>
            <person name="Busche T."/>
            <person name="Ruckert C."/>
        </authorList>
    </citation>
    <scope>NUCLEOTIDE SEQUENCE [LARGE SCALE GENOMIC DNA]</scope>
    <source>
        <strain evidence="2 3">2039</strain>
    </source>
</reference>
<protein>
    <submittedName>
        <fullName evidence="2">Glycerophosphoryl diester phosphodiesterase</fullName>
        <ecNumber evidence="2">3.1.4.46</ecNumber>
    </submittedName>
</protein>
<evidence type="ECO:0000313" key="3">
    <source>
        <dbReference type="Proteomes" id="UP000424462"/>
    </source>
</evidence>
<name>A0A6B8VSL7_9CORY</name>
<organism evidence="2 3">
    <name type="scientific">Corynebacterium occultum</name>
    <dbReference type="NCBI Taxonomy" id="2675219"/>
    <lineage>
        <taxon>Bacteria</taxon>
        <taxon>Bacillati</taxon>
        <taxon>Actinomycetota</taxon>
        <taxon>Actinomycetes</taxon>
        <taxon>Mycobacteriales</taxon>
        <taxon>Corynebacteriaceae</taxon>
        <taxon>Corynebacterium</taxon>
    </lineage>
</organism>
<evidence type="ECO:0000313" key="2">
    <source>
        <dbReference type="EMBL" id="QGU08592.1"/>
    </source>
</evidence>
<dbReference type="PANTHER" id="PTHR46211">
    <property type="entry name" value="GLYCEROPHOSPHORYL DIESTER PHOSPHODIESTERASE"/>
    <property type="match status" value="1"/>
</dbReference>
<dbReference type="Pfam" id="PF03009">
    <property type="entry name" value="GDPD"/>
    <property type="match status" value="1"/>
</dbReference>
<feature type="domain" description="GP-PDE" evidence="1">
    <location>
        <begin position="1"/>
        <end position="231"/>
    </location>
</feature>
<dbReference type="GO" id="GO:0008889">
    <property type="term" value="F:glycerophosphodiester phosphodiesterase activity"/>
    <property type="evidence" value="ECO:0007669"/>
    <property type="project" value="UniProtKB-EC"/>
</dbReference>
<dbReference type="EC" id="3.1.4.46" evidence="2"/>
<proteinExistence type="predicted"/>
<dbReference type="Gene3D" id="3.20.20.190">
    <property type="entry name" value="Phosphatidylinositol (PI) phosphodiesterase"/>
    <property type="match status" value="1"/>
</dbReference>
<sequence length="245" mass="26896">MKIVAHRGAEDLALENSLESFRMAEALGADAIELDVHASRDNKIVVIHDTTAVRVGSADSPYLDSPIASLTLSEIKAITLQDGSRIPTLEEVLEEVSLPLQVEVKAAGAVPALAELFEFRPEDLERVLCISFHDIILSELAARVPKIRLGVLREPARIFDLEIFEELGEANAAAFLPSVKALEISMIMTLQARGIKVGCWTVRDEEALRIVERAGVDMVTVSDPRVLRPARGEKNESEGDANFFW</sequence>